<comment type="caution">
    <text evidence="2">The sequence shown here is derived from an EMBL/GenBank/DDBJ whole genome shotgun (WGS) entry which is preliminary data.</text>
</comment>
<evidence type="ECO:0000313" key="2">
    <source>
        <dbReference type="EMBL" id="KAF4466171.1"/>
    </source>
</evidence>
<organism evidence="2 3">
    <name type="scientific">Fusarium albosuccineum</name>
    <dbReference type="NCBI Taxonomy" id="1237068"/>
    <lineage>
        <taxon>Eukaryota</taxon>
        <taxon>Fungi</taxon>
        <taxon>Dikarya</taxon>
        <taxon>Ascomycota</taxon>
        <taxon>Pezizomycotina</taxon>
        <taxon>Sordariomycetes</taxon>
        <taxon>Hypocreomycetidae</taxon>
        <taxon>Hypocreales</taxon>
        <taxon>Nectriaceae</taxon>
        <taxon>Fusarium</taxon>
        <taxon>Fusarium decemcellulare species complex</taxon>
    </lineage>
</organism>
<evidence type="ECO:0000313" key="3">
    <source>
        <dbReference type="Proteomes" id="UP000554235"/>
    </source>
</evidence>
<dbReference type="EMBL" id="JAADYS010000919">
    <property type="protein sequence ID" value="KAF4466171.1"/>
    <property type="molecule type" value="Genomic_DNA"/>
</dbReference>
<keyword evidence="3" id="KW-1185">Reference proteome</keyword>
<dbReference type="Proteomes" id="UP000554235">
    <property type="component" value="Unassembled WGS sequence"/>
</dbReference>
<feature type="region of interest" description="Disordered" evidence="1">
    <location>
        <begin position="9"/>
        <end position="28"/>
    </location>
</feature>
<gene>
    <name evidence="2" type="ORF">FALBO_6978</name>
</gene>
<protein>
    <submittedName>
        <fullName evidence="2">Uncharacterized protein</fullName>
    </submittedName>
</protein>
<dbReference type="AlphaFoldDB" id="A0A8H4PE56"/>
<reference evidence="2 3" key="1">
    <citation type="submission" date="2020-01" db="EMBL/GenBank/DDBJ databases">
        <title>Identification and distribution of gene clusters putatively required for synthesis of sphingolipid metabolism inhibitors in phylogenetically diverse species of the filamentous fungus Fusarium.</title>
        <authorList>
            <person name="Kim H.-S."/>
            <person name="Busman M."/>
            <person name="Brown D.W."/>
            <person name="Divon H."/>
            <person name="Uhlig S."/>
            <person name="Proctor R.H."/>
        </authorList>
    </citation>
    <scope>NUCLEOTIDE SEQUENCE [LARGE SCALE GENOMIC DNA]</scope>
    <source>
        <strain evidence="2 3">NRRL 20459</strain>
    </source>
</reference>
<proteinExistence type="predicted"/>
<evidence type="ECO:0000256" key="1">
    <source>
        <dbReference type="SAM" id="MobiDB-lite"/>
    </source>
</evidence>
<name>A0A8H4PE56_9HYPO</name>
<sequence length="89" mass="9306">MPPIALATATSRPLGGIAQTPAQDNGTLPRGQATSVLCTVAFATQQNIMRAGGQFQQANDRTYVRVGESPSTELTGIEDPGKGYGCIRK</sequence>
<accession>A0A8H4PE56</accession>